<keyword evidence="2" id="KW-0732">Signal</keyword>
<organism evidence="3 4">
    <name type="scientific">Pseudo-nitzschia multistriata</name>
    <dbReference type="NCBI Taxonomy" id="183589"/>
    <lineage>
        <taxon>Eukaryota</taxon>
        <taxon>Sar</taxon>
        <taxon>Stramenopiles</taxon>
        <taxon>Ochrophyta</taxon>
        <taxon>Bacillariophyta</taxon>
        <taxon>Bacillariophyceae</taxon>
        <taxon>Bacillariophycidae</taxon>
        <taxon>Bacillariales</taxon>
        <taxon>Bacillariaceae</taxon>
        <taxon>Pseudo-nitzschia</taxon>
    </lineage>
</organism>
<evidence type="ECO:0008006" key="5">
    <source>
        <dbReference type="Google" id="ProtNLM"/>
    </source>
</evidence>
<feature type="signal peptide" evidence="2">
    <location>
        <begin position="1"/>
        <end position="26"/>
    </location>
</feature>
<feature type="region of interest" description="Disordered" evidence="1">
    <location>
        <begin position="308"/>
        <end position="328"/>
    </location>
</feature>
<sequence>MPPAPTTAKRVLLVLQLLGAPGGIAPFPLSPPLLPQSTRTSTKTTTKTTPSKLRSRLRVSTLGEQTRDPFSGEEGEPRPVPFQDAQPAPGSPQGLPRRGILAVAVASVAAAVPPPPVEAKAEAEPSGPFLAAPLEFVPALGAYVVRYTLFGEAFAAVVDTGSPFLTVPSYCRPYRNQKMRWGCYRPERTLDSGYANTVEGFDNNYGVVVWRKADFSFPGRVSPGEGPLGGTGGATDPFPVVFGVLGEDLLNGSGGVFFGLIKETDRWIRPSFLGQAGYASFCVDLRRGAADSTGPELVLSERSMIGTTTRQISGTSNNSGNISSNSSGKHNSYEYGGIADFVPLVRDLKTRYGAPVVHYTARASRFVVNGLPLLIDQRRKPLFVIFDTGVSGMVVSRDLFDGRYLQARKNREKSLWGSVEVAFRTSAGGEVVLSAEKPITTPLGKAAPWKGFRGNLVVVGLAFLDGLATTCEGKGCYGTQGGADRPRLCQNVLAEYPAHQKSKHDEDTQPRLDEILPFMPRAHPVASRQRPRPFSGTLVTPGTGNVLAQVYSIHPIFLQHASQHDWTRTCGRTTKKNCLPGWVGGKALIERI</sequence>
<feature type="region of interest" description="Disordered" evidence="1">
    <location>
        <begin position="26"/>
        <end position="96"/>
    </location>
</feature>
<evidence type="ECO:0000256" key="1">
    <source>
        <dbReference type="SAM" id="MobiDB-lite"/>
    </source>
</evidence>
<dbReference type="EMBL" id="CAACVS010000469">
    <property type="protein sequence ID" value="VEU42698.1"/>
    <property type="molecule type" value="Genomic_DNA"/>
</dbReference>
<feature type="compositionally biased region" description="Low complexity" evidence="1">
    <location>
        <begin position="35"/>
        <end position="52"/>
    </location>
</feature>
<gene>
    <name evidence="3" type="ORF">PSNMU_V1.4_AUG-EV-PASAV3_0096790</name>
</gene>
<dbReference type="AlphaFoldDB" id="A0A448ZL06"/>
<feature type="compositionally biased region" description="Low complexity" evidence="1">
    <location>
        <begin position="313"/>
        <end position="328"/>
    </location>
</feature>
<proteinExistence type="predicted"/>
<dbReference type="OrthoDB" id="419677at2759"/>
<protein>
    <recommendedName>
        <fullName evidence="5">Peptidase A1 domain-containing protein</fullName>
    </recommendedName>
</protein>
<evidence type="ECO:0000313" key="3">
    <source>
        <dbReference type="EMBL" id="VEU42698.1"/>
    </source>
</evidence>
<evidence type="ECO:0000256" key="2">
    <source>
        <dbReference type="SAM" id="SignalP"/>
    </source>
</evidence>
<evidence type="ECO:0000313" key="4">
    <source>
        <dbReference type="Proteomes" id="UP000291116"/>
    </source>
</evidence>
<reference evidence="3 4" key="1">
    <citation type="submission" date="2019-01" db="EMBL/GenBank/DDBJ databases">
        <authorList>
            <person name="Ferrante I. M."/>
        </authorList>
    </citation>
    <scope>NUCLEOTIDE SEQUENCE [LARGE SCALE GENOMIC DNA]</scope>
    <source>
        <strain evidence="3 4">B856</strain>
    </source>
</reference>
<keyword evidence="4" id="KW-1185">Reference proteome</keyword>
<name>A0A448ZL06_9STRA</name>
<accession>A0A448ZL06</accession>
<feature type="chain" id="PRO_5019440531" description="Peptidase A1 domain-containing protein" evidence="2">
    <location>
        <begin position="27"/>
        <end position="592"/>
    </location>
</feature>
<dbReference type="Proteomes" id="UP000291116">
    <property type="component" value="Unassembled WGS sequence"/>
</dbReference>